<dbReference type="PANTHER" id="PTHR33570">
    <property type="entry name" value="4-CARBOXYMUCONOLACTONE DECARBOXYLASE FAMILY PROTEIN"/>
    <property type="match status" value="1"/>
</dbReference>
<dbReference type="InterPro" id="IPR052512">
    <property type="entry name" value="4CMD/NDH-1_regulator"/>
</dbReference>
<dbReference type="InterPro" id="IPR029032">
    <property type="entry name" value="AhpD-like"/>
</dbReference>
<name>A0A502EFX0_9MYCO</name>
<organism evidence="2 3">
    <name type="scientific">Mycolicibacterium hodleri</name>
    <dbReference type="NCBI Taxonomy" id="49897"/>
    <lineage>
        <taxon>Bacteria</taxon>
        <taxon>Bacillati</taxon>
        <taxon>Actinomycetota</taxon>
        <taxon>Actinomycetes</taxon>
        <taxon>Mycobacteriales</taxon>
        <taxon>Mycobacteriaceae</taxon>
        <taxon>Mycolicibacterium</taxon>
    </lineage>
</organism>
<comment type="caution">
    <text evidence="2">The sequence shown here is derived from an EMBL/GenBank/DDBJ whole genome shotgun (WGS) entry which is preliminary data.</text>
</comment>
<evidence type="ECO:0000259" key="1">
    <source>
        <dbReference type="Pfam" id="PF02627"/>
    </source>
</evidence>
<reference evidence="2 3" key="1">
    <citation type="journal article" date="2019" name="Environ. Microbiol.">
        <title>Species interactions and distinct microbial communities in high Arctic permafrost affected cryosols are associated with the CH4 and CO2 gas fluxes.</title>
        <authorList>
            <person name="Altshuler I."/>
            <person name="Hamel J."/>
            <person name="Turney S."/>
            <person name="Magnuson E."/>
            <person name="Levesque R."/>
            <person name="Greer C."/>
            <person name="Whyte L.G."/>
        </authorList>
    </citation>
    <scope>NUCLEOTIDE SEQUENCE [LARGE SCALE GENOMIC DNA]</scope>
    <source>
        <strain evidence="2 3">S5.20</strain>
    </source>
</reference>
<evidence type="ECO:0000313" key="3">
    <source>
        <dbReference type="Proteomes" id="UP000320095"/>
    </source>
</evidence>
<dbReference type="GO" id="GO:0051920">
    <property type="term" value="F:peroxiredoxin activity"/>
    <property type="evidence" value="ECO:0007669"/>
    <property type="project" value="InterPro"/>
</dbReference>
<dbReference type="OrthoDB" id="9802489at2"/>
<protein>
    <submittedName>
        <fullName evidence="2">Carboxymuconolactone decarboxylase family protein</fullName>
    </submittedName>
</protein>
<accession>A0A502EFX0</accession>
<proteinExistence type="predicted"/>
<evidence type="ECO:0000313" key="2">
    <source>
        <dbReference type="EMBL" id="TPG36623.1"/>
    </source>
</evidence>
<dbReference type="AlphaFoldDB" id="A0A502EFX0"/>
<dbReference type="InterPro" id="IPR003779">
    <property type="entry name" value="CMD-like"/>
</dbReference>
<dbReference type="Proteomes" id="UP000320095">
    <property type="component" value="Unassembled WGS sequence"/>
</dbReference>
<dbReference type="Gene3D" id="1.20.1290.10">
    <property type="entry name" value="AhpD-like"/>
    <property type="match status" value="1"/>
</dbReference>
<feature type="domain" description="Carboxymuconolactone decarboxylase-like" evidence="1">
    <location>
        <begin position="36"/>
        <end position="118"/>
    </location>
</feature>
<dbReference type="EMBL" id="RCZG01000001">
    <property type="protein sequence ID" value="TPG36623.1"/>
    <property type="molecule type" value="Genomic_DNA"/>
</dbReference>
<dbReference type="SUPFAM" id="SSF69118">
    <property type="entry name" value="AhpD-like"/>
    <property type="match status" value="1"/>
</dbReference>
<keyword evidence="3" id="KW-1185">Reference proteome</keyword>
<dbReference type="RefSeq" id="WP_140687354.1">
    <property type="nucleotide sequence ID" value="NZ_RCZG01000001.1"/>
</dbReference>
<gene>
    <name evidence="2" type="ORF">EAH80_01320</name>
</gene>
<sequence length="160" mass="17377">MTDVREKGLEVFRELLPDAFPDVEADLQNGEFGGELAELTLDNVFGGLWTREGLDRRSRSLVTLGVLVALRATSELEVHFPIALRNGLTEDEIAEVIYHCSGYAGFPAASTALAIAKEALGKLVRPAVTRHVHKPEVDQRCSASLVGAEVVTGSSLRHRL</sequence>
<dbReference type="PANTHER" id="PTHR33570:SF2">
    <property type="entry name" value="CARBOXYMUCONOLACTONE DECARBOXYLASE-LIKE DOMAIN-CONTAINING PROTEIN"/>
    <property type="match status" value="1"/>
</dbReference>
<dbReference type="Pfam" id="PF02627">
    <property type="entry name" value="CMD"/>
    <property type="match status" value="1"/>
</dbReference>